<reference evidence="5 6" key="1">
    <citation type="submission" date="2019-06" db="EMBL/GenBank/DDBJ databases">
        <authorList>
            <person name="Li M."/>
        </authorList>
    </citation>
    <scope>NUCLEOTIDE SEQUENCE [LARGE SCALE GENOMIC DNA]</scope>
    <source>
        <strain evidence="5 6">BGMRC6574</strain>
    </source>
</reference>
<dbReference type="InterPro" id="IPR005653">
    <property type="entry name" value="OstA-like_N"/>
</dbReference>
<dbReference type="OrthoDB" id="9811926at2"/>
<feature type="compositionally biased region" description="Low complexity" evidence="2">
    <location>
        <begin position="42"/>
        <end position="55"/>
    </location>
</feature>
<dbReference type="Pfam" id="PF03968">
    <property type="entry name" value="LptD_N"/>
    <property type="match status" value="1"/>
</dbReference>
<evidence type="ECO:0000259" key="4">
    <source>
        <dbReference type="Pfam" id="PF03968"/>
    </source>
</evidence>
<organism evidence="5 6">
    <name type="scientific">Pararhizobium mangrovi</name>
    <dbReference type="NCBI Taxonomy" id="2590452"/>
    <lineage>
        <taxon>Bacteria</taxon>
        <taxon>Pseudomonadati</taxon>
        <taxon>Pseudomonadota</taxon>
        <taxon>Alphaproteobacteria</taxon>
        <taxon>Hyphomicrobiales</taxon>
        <taxon>Rhizobiaceae</taxon>
        <taxon>Rhizobium/Agrobacterium group</taxon>
        <taxon>Pararhizobium</taxon>
    </lineage>
</organism>
<keyword evidence="1 3" id="KW-0732">Signal</keyword>
<evidence type="ECO:0000256" key="1">
    <source>
        <dbReference type="ARBA" id="ARBA00022729"/>
    </source>
</evidence>
<feature type="signal peptide" evidence="3">
    <location>
        <begin position="1"/>
        <end position="30"/>
    </location>
</feature>
<sequence length="208" mass="21797">MLSARDVVRLARLVSVAAAVGLFAAVPAYAQSTGASQGTSRGASQGSAQTSAQSAKPGEMKGLSISNDKPIQIESDALQISEQNKIATFTGNVQVDQGTTQLRAGKMLVHYAGDGSIAGGNSQIQQIDVSDKVFVKSDDQQATADQGTYNLPNKLLVLSGDRVVLTQGKNVFIGCKLTVHTDTNEANLDSCGKRVMIKLDPKSQKSSK</sequence>
<feature type="domain" description="Organic solvent tolerance-like N-terminal" evidence="4">
    <location>
        <begin position="72"/>
        <end position="184"/>
    </location>
</feature>
<dbReference type="GO" id="GO:0030288">
    <property type="term" value="C:outer membrane-bounded periplasmic space"/>
    <property type="evidence" value="ECO:0007669"/>
    <property type="project" value="TreeGrafter"/>
</dbReference>
<dbReference type="AlphaFoldDB" id="A0A506U713"/>
<dbReference type="PANTHER" id="PTHR36504">
    <property type="entry name" value="LIPOPOLYSACCHARIDE EXPORT SYSTEM PROTEIN LPTA"/>
    <property type="match status" value="1"/>
</dbReference>
<feature type="chain" id="PRO_5021480115" description="Organic solvent tolerance-like N-terminal domain-containing protein" evidence="3">
    <location>
        <begin position="31"/>
        <end position="208"/>
    </location>
</feature>
<accession>A0A506U713</accession>
<dbReference type="InterPro" id="IPR052037">
    <property type="entry name" value="LPS_export_LptA"/>
</dbReference>
<dbReference type="Proteomes" id="UP000320314">
    <property type="component" value="Unassembled WGS sequence"/>
</dbReference>
<dbReference type="PANTHER" id="PTHR36504:SF1">
    <property type="entry name" value="LIPOPOLYSACCHARIDE EXPORT SYSTEM PROTEIN LPTA"/>
    <property type="match status" value="1"/>
</dbReference>
<dbReference type="Gene3D" id="2.60.450.10">
    <property type="entry name" value="Lipopolysaccharide (LPS) transport protein A like domain"/>
    <property type="match status" value="1"/>
</dbReference>
<dbReference type="EMBL" id="VHLH01000015">
    <property type="protein sequence ID" value="TPW28409.1"/>
    <property type="molecule type" value="Genomic_DNA"/>
</dbReference>
<protein>
    <recommendedName>
        <fullName evidence="4">Organic solvent tolerance-like N-terminal domain-containing protein</fullName>
    </recommendedName>
</protein>
<dbReference type="GO" id="GO:0009279">
    <property type="term" value="C:cell outer membrane"/>
    <property type="evidence" value="ECO:0007669"/>
    <property type="project" value="TreeGrafter"/>
</dbReference>
<evidence type="ECO:0000313" key="5">
    <source>
        <dbReference type="EMBL" id="TPW28409.1"/>
    </source>
</evidence>
<dbReference type="GO" id="GO:0015920">
    <property type="term" value="P:lipopolysaccharide transport"/>
    <property type="evidence" value="ECO:0007669"/>
    <property type="project" value="TreeGrafter"/>
</dbReference>
<proteinExistence type="predicted"/>
<comment type="caution">
    <text evidence="5">The sequence shown here is derived from an EMBL/GenBank/DDBJ whole genome shotgun (WGS) entry which is preliminary data.</text>
</comment>
<evidence type="ECO:0000313" key="6">
    <source>
        <dbReference type="Proteomes" id="UP000320314"/>
    </source>
</evidence>
<evidence type="ECO:0000256" key="2">
    <source>
        <dbReference type="SAM" id="MobiDB-lite"/>
    </source>
</evidence>
<keyword evidence="6" id="KW-1185">Reference proteome</keyword>
<gene>
    <name evidence="5" type="ORF">FJU11_09345</name>
</gene>
<name>A0A506U713_9HYPH</name>
<evidence type="ECO:0000256" key="3">
    <source>
        <dbReference type="SAM" id="SignalP"/>
    </source>
</evidence>
<dbReference type="GO" id="GO:0017089">
    <property type="term" value="F:glycolipid transfer activity"/>
    <property type="evidence" value="ECO:0007669"/>
    <property type="project" value="TreeGrafter"/>
</dbReference>
<feature type="region of interest" description="Disordered" evidence="2">
    <location>
        <begin position="34"/>
        <end position="66"/>
    </location>
</feature>